<gene>
    <name evidence="1" type="ORF">Pla100_30360</name>
</gene>
<proteinExistence type="predicted"/>
<sequence length="84" mass="9011">MLSDTLATSTRLNGGFNLIAKEGRNCRTVKVCHPSQTLRFVLIHRAVPDITAGDRYPVGVGMVAVQAGILIDAASSLMLPISFR</sequence>
<comment type="caution">
    <text evidence="1">The sequence shown here is derived from an EMBL/GenBank/DDBJ whole genome shotgun (WGS) entry which is preliminary data.</text>
</comment>
<name>A0A5C6AE94_9BACT</name>
<evidence type="ECO:0000313" key="1">
    <source>
        <dbReference type="EMBL" id="TWT96553.1"/>
    </source>
</evidence>
<evidence type="ECO:0000313" key="2">
    <source>
        <dbReference type="Proteomes" id="UP000316213"/>
    </source>
</evidence>
<keyword evidence="2" id="KW-1185">Reference proteome</keyword>
<reference evidence="1 2" key="1">
    <citation type="submission" date="2019-02" db="EMBL/GenBank/DDBJ databases">
        <title>Deep-cultivation of Planctomycetes and their phenomic and genomic characterization uncovers novel biology.</title>
        <authorList>
            <person name="Wiegand S."/>
            <person name="Jogler M."/>
            <person name="Boedeker C."/>
            <person name="Pinto D."/>
            <person name="Vollmers J."/>
            <person name="Rivas-Marin E."/>
            <person name="Kohn T."/>
            <person name="Peeters S.H."/>
            <person name="Heuer A."/>
            <person name="Rast P."/>
            <person name="Oberbeckmann S."/>
            <person name="Bunk B."/>
            <person name="Jeske O."/>
            <person name="Meyerdierks A."/>
            <person name="Storesund J.E."/>
            <person name="Kallscheuer N."/>
            <person name="Luecker S."/>
            <person name="Lage O.M."/>
            <person name="Pohl T."/>
            <person name="Merkel B.J."/>
            <person name="Hornburger P."/>
            <person name="Mueller R.-W."/>
            <person name="Bruemmer F."/>
            <person name="Labrenz M."/>
            <person name="Spormann A.M."/>
            <person name="Op Den Camp H."/>
            <person name="Overmann J."/>
            <person name="Amann R."/>
            <person name="Jetten M.S.M."/>
            <person name="Mascher T."/>
            <person name="Medema M.H."/>
            <person name="Devos D.P."/>
            <person name="Kaster A.-K."/>
            <person name="Ovreas L."/>
            <person name="Rohde M."/>
            <person name="Galperin M.Y."/>
            <person name="Jogler C."/>
        </authorList>
    </citation>
    <scope>NUCLEOTIDE SEQUENCE [LARGE SCALE GENOMIC DNA]</scope>
    <source>
        <strain evidence="1 2">Pla100</strain>
    </source>
</reference>
<organism evidence="1 2">
    <name type="scientific">Neorhodopirellula pilleata</name>
    <dbReference type="NCBI Taxonomy" id="2714738"/>
    <lineage>
        <taxon>Bacteria</taxon>
        <taxon>Pseudomonadati</taxon>
        <taxon>Planctomycetota</taxon>
        <taxon>Planctomycetia</taxon>
        <taxon>Pirellulales</taxon>
        <taxon>Pirellulaceae</taxon>
        <taxon>Neorhodopirellula</taxon>
    </lineage>
</organism>
<dbReference type="EMBL" id="SJPM01000005">
    <property type="protein sequence ID" value="TWT96553.1"/>
    <property type="molecule type" value="Genomic_DNA"/>
</dbReference>
<dbReference type="Proteomes" id="UP000316213">
    <property type="component" value="Unassembled WGS sequence"/>
</dbReference>
<accession>A0A5C6AE94</accession>
<dbReference type="AlphaFoldDB" id="A0A5C6AE94"/>
<protein>
    <submittedName>
        <fullName evidence="1">Uncharacterized protein</fullName>
    </submittedName>
</protein>